<protein>
    <submittedName>
        <fullName evidence="1">Uncharacterized protein</fullName>
    </submittedName>
</protein>
<dbReference type="EMBL" id="BJVI01000004">
    <property type="protein sequence ID" value="GEL16932.1"/>
    <property type="molecule type" value="Genomic_DNA"/>
</dbReference>
<evidence type="ECO:0000313" key="2">
    <source>
        <dbReference type="Proteomes" id="UP000321328"/>
    </source>
</evidence>
<name>A0A511CWK0_9PSEU</name>
<dbReference type="OrthoDB" id="3828387at2"/>
<proteinExistence type="predicted"/>
<dbReference type="STRING" id="1123024.GCA_000423625_02349"/>
<keyword evidence="2" id="KW-1185">Reference proteome</keyword>
<organism evidence="1 2">
    <name type="scientific">Pseudonocardia asaccharolytica DSM 44247 = NBRC 16224</name>
    <dbReference type="NCBI Taxonomy" id="1123024"/>
    <lineage>
        <taxon>Bacteria</taxon>
        <taxon>Bacillati</taxon>
        <taxon>Actinomycetota</taxon>
        <taxon>Actinomycetes</taxon>
        <taxon>Pseudonocardiales</taxon>
        <taxon>Pseudonocardiaceae</taxon>
        <taxon>Pseudonocardia</taxon>
    </lineage>
</organism>
<dbReference type="RefSeq" id="WP_028930165.1">
    <property type="nucleotide sequence ID" value="NZ_AUII01000008.1"/>
</dbReference>
<sequence>MVDHHPGARIQELTAEIAAVRDSGARMVALGSRDARGTFDQLEVFMSRWRAIQVCLDEPGPFIYVAPRSTFRRAKLDGSS</sequence>
<dbReference type="AlphaFoldDB" id="A0A511CWK0"/>
<evidence type="ECO:0000313" key="1">
    <source>
        <dbReference type="EMBL" id="GEL16932.1"/>
    </source>
</evidence>
<dbReference type="Proteomes" id="UP000321328">
    <property type="component" value="Unassembled WGS sequence"/>
</dbReference>
<comment type="caution">
    <text evidence="1">The sequence shown here is derived from an EMBL/GenBank/DDBJ whole genome shotgun (WGS) entry which is preliminary data.</text>
</comment>
<accession>A0A511CWK0</accession>
<reference evidence="1 2" key="1">
    <citation type="submission" date="2019-07" db="EMBL/GenBank/DDBJ databases">
        <title>Whole genome shotgun sequence of Pseudonocardia asaccharolytica NBRC 16224.</title>
        <authorList>
            <person name="Hosoyama A."/>
            <person name="Uohara A."/>
            <person name="Ohji S."/>
            <person name="Ichikawa N."/>
        </authorList>
    </citation>
    <scope>NUCLEOTIDE SEQUENCE [LARGE SCALE GENOMIC DNA]</scope>
    <source>
        <strain evidence="1 2">NBRC 16224</strain>
    </source>
</reference>
<gene>
    <name evidence="1" type="ORF">PA7_07690</name>
</gene>